<comment type="caution">
    <text evidence="2">The sequence shown here is derived from an EMBL/GenBank/DDBJ whole genome shotgun (WGS) entry which is preliminary data.</text>
</comment>
<evidence type="ECO:0000313" key="3">
    <source>
        <dbReference type="Proteomes" id="UP000035929"/>
    </source>
</evidence>
<accession>A0A0J6S600</accession>
<evidence type="ECO:0000313" key="2">
    <source>
        <dbReference type="EMBL" id="KMO30630.1"/>
    </source>
</evidence>
<dbReference type="EMBL" id="LABX01000169">
    <property type="protein sequence ID" value="KMO30630.1"/>
    <property type="molecule type" value="Genomic_DNA"/>
</dbReference>
<feature type="region of interest" description="Disordered" evidence="1">
    <location>
        <begin position="57"/>
        <end position="80"/>
    </location>
</feature>
<dbReference type="OrthoDB" id="7206787at2"/>
<dbReference type="RefSeq" id="WP_048465796.1">
    <property type="nucleotide sequence ID" value="NZ_JBNTQU010000003.1"/>
</dbReference>
<evidence type="ECO:0000256" key="1">
    <source>
        <dbReference type="SAM" id="MobiDB-lite"/>
    </source>
</evidence>
<dbReference type="AlphaFoldDB" id="A0A0J6S600"/>
<dbReference type="PATRIC" id="fig|270351.6.peg.2025"/>
<protein>
    <submittedName>
        <fullName evidence="2">Uncharacterized protein</fullName>
    </submittedName>
</protein>
<sequence>MPAWSVFAPLALLAVSVQPVQYKAGSGGGGGSAGGQVIYCNNCVLGGPAGGPGGPGGNAVNAGAPPPRVANAAPPPSSTSSSSIIAKCSLRIAGSPVVDARNCYYEKFDRSFSIVAGSDNRKYIYKMSIALNDDKTGRGTLSGGKVSTPRPLGTMTRERACWVSLDRSVELCAWK</sequence>
<reference evidence="2 3" key="1">
    <citation type="submission" date="2015-03" db="EMBL/GenBank/DDBJ databases">
        <title>Genome sequencing of Methylobacterium aquaticum DSM16371 type strain.</title>
        <authorList>
            <person name="Chaudhry V."/>
            <person name="Patil P.B."/>
        </authorList>
    </citation>
    <scope>NUCLEOTIDE SEQUENCE [LARGE SCALE GENOMIC DNA]</scope>
    <source>
        <strain evidence="2 3">DSM 16371</strain>
    </source>
</reference>
<feature type="compositionally biased region" description="Pro residues" evidence="1">
    <location>
        <begin position="64"/>
        <end position="77"/>
    </location>
</feature>
<dbReference type="Proteomes" id="UP000035929">
    <property type="component" value="Unassembled WGS sequence"/>
</dbReference>
<proteinExistence type="predicted"/>
<name>A0A0J6S600_9HYPH</name>
<organism evidence="2 3">
    <name type="scientific">Methylobacterium aquaticum</name>
    <dbReference type="NCBI Taxonomy" id="270351"/>
    <lineage>
        <taxon>Bacteria</taxon>
        <taxon>Pseudomonadati</taxon>
        <taxon>Pseudomonadota</taxon>
        <taxon>Alphaproteobacteria</taxon>
        <taxon>Hyphomicrobiales</taxon>
        <taxon>Methylobacteriaceae</taxon>
        <taxon>Methylobacterium</taxon>
    </lineage>
</organism>
<gene>
    <name evidence="2" type="ORF">VP06_21420</name>
</gene>